<organism evidence="3 4">
    <name type="scientific">Rudaeicoccus suwonensis</name>
    <dbReference type="NCBI Taxonomy" id="657409"/>
    <lineage>
        <taxon>Bacteria</taxon>
        <taxon>Bacillati</taxon>
        <taxon>Actinomycetota</taxon>
        <taxon>Actinomycetes</taxon>
        <taxon>Micrococcales</taxon>
        <taxon>Dermacoccaceae</taxon>
        <taxon>Rudaeicoccus</taxon>
    </lineage>
</organism>
<reference evidence="3 4" key="1">
    <citation type="submission" date="2019-06" db="EMBL/GenBank/DDBJ databases">
        <title>Sequencing the genomes of 1000 actinobacteria strains.</title>
        <authorList>
            <person name="Klenk H.-P."/>
        </authorList>
    </citation>
    <scope>NUCLEOTIDE SEQUENCE [LARGE SCALE GENOMIC DNA]</scope>
    <source>
        <strain evidence="3 4">DSM 19560</strain>
    </source>
</reference>
<dbReference type="Pfam" id="PF20014">
    <property type="entry name" value="GAP1-M"/>
    <property type="match status" value="1"/>
</dbReference>
<evidence type="ECO:0000313" key="3">
    <source>
        <dbReference type="EMBL" id="TWE09229.1"/>
    </source>
</evidence>
<feature type="domain" description="GTPase-associated protein 1 N-terminal" evidence="1">
    <location>
        <begin position="4"/>
        <end position="133"/>
    </location>
</feature>
<evidence type="ECO:0000259" key="2">
    <source>
        <dbReference type="Pfam" id="PF20014"/>
    </source>
</evidence>
<dbReference type="Pfam" id="PF20013">
    <property type="entry name" value="GAP1-N2"/>
    <property type="match status" value="1"/>
</dbReference>
<dbReference type="Proteomes" id="UP000318297">
    <property type="component" value="Unassembled WGS sequence"/>
</dbReference>
<dbReference type="RefSeq" id="WP_145229728.1">
    <property type="nucleotide sequence ID" value="NZ_VIVQ01000003.1"/>
</dbReference>
<name>A0A561E0U8_9MICO</name>
<feature type="domain" description="GTPase-associated protein 1 middle" evidence="2">
    <location>
        <begin position="147"/>
        <end position="213"/>
    </location>
</feature>
<dbReference type="OrthoDB" id="3250392at2"/>
<dbReference type="EMBL" id="VIVQ01000003">
    <property type="protein sequence ID" value="TWE09229.1"/>
    <property type="molecule type" value="Genomic_DNA"/>
</dbReference>
<accession>A0A561E0U8</accession>
<dbReference type="AlphaFoldDB" id="A0A561E0U8"/>
<proteinExistence type="predicted"/>
<sequence>MTMHQLTYAIVDRPGRAGAGGWGVVATTPGVPHDVEQSLIDGRCVALPSYVSQFMSDAELAARPVRFRVVPWFEGLMMWHAVEAGTDATNRPGNVFTHAAAVLPAGSARPLDWAFSTDWLRPFGARDVALAELPAAISLPPLQLPFLAWLHSAGGPDAAQVGQVVGQSMAAITNGMRVALVVPDSQTATGWLDLLAWLLPAEAARHLRWSTAEDPASLPTVAESGYDVVSVTRADHVRVLAPDWFVTVETQPASESGHPSWQQGLAEEISEWSATADELLAMDPAPLRELFDRRDGAAMRFWPDDVRGQSRNALHLLRGDVTAHDADPQPTASGDHGVIAFTPKQPRSIRMPEPDAVSAPIVTEPPAAGWNLTSQPVQMEADRDSAPAIPAIPTAAYDMSISEASVRAAVPSPAPSQAEPDLLDTCQFPTPTSAIRAAQMLSDNSLRYAELAGSVLDGHDLSEHSPWAQLALLHLLAQDHRVQCSPDWVAPLVAQSTMSPIFERLQAPLLVLAARAETEGSPLTVDADCHAPLRQFVAELFVADLVPFAFIFSRLAGHLDETCDRTKSCDETERLLRARCLRPVEESVWSMQCVGGPSLAEATLGLLQELHPPTIVAQPPRRLPCP</sequence>
<keyword evidence="4" id="KW-1185">Reference proteome</keyword>
<dbReference type="InterPro" id="IPR045402">
    <property type="entry name" value="GAP1-N2"/>
</dbReference>
<evidence type="ECO:0000259" key="1">
    <source>
        <dbReference type="Pfam" id="PF20013"/>
    </source>
</evidence>
<dbReference type="InterPro" id="IPR045401">
    <property type="entry name" value="GAP1-M"/>
</dbReference>
<protein>
    <submittedName>
        <fullName evidence="3">Uncharacterized protein</fullName>
    </submittedName>
</protein>
<gene>
    <name evidence="3" type="ORF">BKA23_2929</name>
</gene>
<comment type="caution">
    <text evidence="3">The sequence shown here is derived from an EMBL/GenBank/DDBJ whole genome shotgun (WGS) entry which is preliminary data.</text>
</comment>
<evidence type="ECO:0000313" key="4">
    <source>
        <dbReference type="Proteomes" id="UP000318297"/>
    </source>
</evidence>